<comment type="caution">
    <text evidence="1">The sequence shown here is derived from an EMBL/GenBank/DDBJ whole genome shotgun (WGS) entry which is preliminary data.</text>
</comment>
<protein>
    <submittedName>
        <fullName evidence="1">Uncharacterized protein</fullName>
    </submittedName>
</protein>
<proteinExistence type="predicted"/>
<name>A0AAU9IA24_9CILI</name>
<gene>
    <name evidence="1" type="ORF">BSTOLATCC_MIC2775</name>
</gene>
<keyword evidence="2" id="KW-1185">Reference proteome</keyword>
<evidence type="ECO:0000313" key="1">
    <source>
        <dbReference type="EMBL" id="CAG9311072.1"/>
    </source>
</evidence>
<organism evidence="1 2">
    <name type="scientific">Blepharisma stoltei</name>
    <dbReference type="NCBI Taxonomy" id="1481888"/>
    <lineage>
        <taxon>Eukaryota</taxon>
        <taxon>Sar</taxon>
        <taxon>Alveolata</taxon>
        <taxon>Ciliophora</taxon>
        <taxon>Postciliodesmatophora</taxon>
        <taxon>Heterotrichea</taxon>
        <taxon>Heterotrichida</taxon>
        <taxon>Blepharismidae</taxon>
        <taxon>Blepharisma</taxon>
    </lineage>
</organism>
<dbReference type="Proteomes" id="UP001162131">
    <property type="component" value="Unassembled WGS sequence"/>
</dbReference>
<evidence type="ECO:0000313" key="2">
    <source>
        <dbReference type="Proteomes" id="UP001162131"/>
    </source>
</evidence>
<accession>A0AAU9IA24</accession>
<reference evidence="1" key="1">
    <citation type="submission" date="2021-09" db="EMBL/GenBank/DDBJ databases">
        <authorList>
            <consortium name="AG Swart"/>
            <person name="Singh M."/>
            <person name="Singh A."/>
            <person name="Seah K."/>
            <person name="Emmerich C."/>
        </authorList>
    </citation>
    <scope>NUCLEOTIDE SEQUENCE</scope>
    <source>
        <strain evidence="1">ATCC30299</strain>
    </source>
</reference>
<sequence>MKFVLQKYLYMLRKDRSTWRNMVTSIFSQTGNELFFLFCVSLHEFSVWAISRREKDLRDKIKNLQLYKQKLVEENIPIT</sequence>
<dbReference type="AlphaFoldDB" id="A0AAU9IA24"/>
<dbReference type="EMBL" id="CAJZBQ010000003">
    <property type="protein sequence ID" value="CAG9311072.1"/>
    <property type="molecule type" value="Genomic_DNA"/>
</dbReference>